<keyword evidence="3" id="KW-1185">Reference proteome</keyword>
<accession>A0A4Y2AW99</accession>
<gene>
    <name evidence="2" type="ORF">AVEN_155856_1</name>
</gene>
<protein>
    <recommendedName>
        <fullName evidence="1">SOCS box domain-containing protein</fullName>
    </recommendedName>
</protein>
<evidence type="ECO:0000259" key="1">
    <source>
        <dbReference type="SMART" id="SM00969"/>
    </source>
</evidence>
<name>A0A4Y2AW99_ARAVE</name>
<dbReference type="InterPro" id="IPR001496">
    <property type="entry name" value="SOCS_box"/>
</dbReference>
<evidence type="ECO:0000313" key="2">
    <source>
        <dbReference type="EMBL" id="GBL83549.1"/>
    </source>
</evidence>
<evidence type="ECO:0000313" key="3">
    <source>
        <dbReference type="Proteomes" id="UP000499080"/>
    </source>
</evidence>
<comment type="caution">
    <text evidence="2">The sequence shown here is derived from an EMBL/GenBank/DDBJ whole genome shotgun (WGS) entry which is preliminary data.</text>
</comment>
<feature type="domain" description="SOCS box" evidence="1">
    <location>
        <begin position="100"/>
        <end position="141"/>
    </location>
</feature>
<dbReference type="OrthoDB" id="6434066at2759"/>
<proteinExistence type="predicted"/>
<dbReference type="EMBL" id="BGPR01157649">
    <property type="protein sequence ID" value="GBL83549.1"/>
    <property type="molecule type" value="Genomic_DNA"/>
</dbReference>
<dbReference type="AlphaFoldDB" id="A0A4Y2AW99"/>
<reference evidence="2 3" key="1">
    <citation type="journal article" date="2019" name="Sci. Rep.">
        <title>Orb-weaving spider Araneus ventricosus genome elucidates the spidroin gene catalogue.</title>
        <authorList>
            <person name="Kono N."/>
            <person name="Nakamura H."/>
            <person name="Ohtoshi R."/>
            <person name="Moran D.A.P."/>
            <person name="Shinohara A."/>
            <person name="Yoshida Y."/>
            <person name="Fujiwara M."/>
            <person name="Mori M."/>
            <person name="Tomita M."/>
            <person name="Arakawa K."/>
        </authorList>
    </citation>
    <scope>NUCLEOTIDE SEQUENCE [LARGE SCALE GENOMIC DNA]</scope>
</reference>
<dbReference type="Pfam" id="PF07525">
    <property type="entry name" value="SOCS_box"/>
    <property type="match status" value="1"/>
</dbReference>
<dbReference type="SMART" id="SM00969">
    <property type="entry name" value="SOCS_box"/>
    <property type="match status" value="1"/>
</dbReference>
<dbReference type="Proteomes" id="UP000499080">
    <property type="component" value="Unassembled WGS sequence"/>
</dbReference>
<organism evidence="2 3">
    <name type="scientific">Araneus ventricosus</name>
    <name type="common">Orbweaver spider</name>
    <name type="synonym">Epeira ventricosa</name>
    <dbReference type="NCBI Taxonomy" id="182803"/>
    <lineage>
        <taxon>Eukaryota</taxon>
        <taxon>Metazoa</taxon>
        <taxon>Ecdysozoa</taxon>
        <taxon>Arthropoda</taxon>
        <taxon>Chelicerata</taxon>
        <taxon>Arachnida</taxon>
        <taxon>Araneae</taxon>
        <taxon>Araneomorphae</taxon>
        <taxon>Entelegynae</taxon>
        <taxon>Araneoidea</taxon>
        <taxon>Araneidae</taxon>
        <taxon>Araneus</taxon>
    </lineage>
</organism>
<sequence>MDFTDYLLFQDWGSAWTNDYEDSAGRSKHRFFLILQTYFAISDNPQKMQALHLLWRSIPDAVISREEMISSLKKFTGTGEFIFKIFETAVWWENEHLSGPKSLKHLSRCSVRQQLAKNFKLPCDNLKIDIPRSLMSYINLDE</sequence>